<keyword evidence="6" id="KW-1185">Reference proteome</keyword>
<dbReference type="SUPFAM" id="SSF47090">
    <property type="entry name" value="PGBD-like"/>
    <property type="match status" value="1"/>
</dbReference>
<sequence>MRRGVLAAVTLGAVLAGAGAVGAATLGGAERSAAPARPPAPTAGVERGDLVDTVSVSGRLTYSGERKIATGGSGTVTWVPRAGATIRQGGALIRLDRRPVVLLYGAVPLYRTLRQGVTDGPDVRQLEKALKALGFGRGVTVDRHFSWATRQAVLRWQKHHGMARTGEVDAAQAVFLPGPARVAEARAAVGDTARAGGQALTVTGTRQVARVDLDVARRHLVRGGGRVTVELPGGKTVKGKITAIGGAVKVEDAGGQEGKSTVEVEISLPAGKARGLPDQAPVAVTLVSERRRDVLSVPVEALLALRDGGYGVTVVDPGGARRTVSVRTGGYGGGRVEVAGPGLAAGTKVEVPAE</sequence>
<evidence type="ECO:0000313" key="6">
    <source>
        <dbReference type="Proteomes" id="UP000655287"/>
    </source>
</evidence>
<dbReference type="GO" id="GO:0030313">
    <property type="term" value="C:cell envelope"/>
    <property type="evidence" value="ECO:0007669"/>
    <property type="project" value="UniProtKB-SubCell"/>
</dbReference>
<dbReference type="PANTHER" id="PTHR32347">
    <property type="entry name" value="EFFLUX SYSTEM COMPONENT YKNX-RELATED"/>
    <property type="match status" value="1"/>
</dbReference>
<evidence type="ECO:0000256" key="2">
    <source>
        <dbReference type="ARBA" id="ARBA00023054"/>
    </source>
</evidence>
<keyword evidence="2" id="KW-0175">Coiled coil</keyword>
<feature type="signal peptide" evidence="3">
    <location>
        <begin position="1"/>
        <end position="23"/>
    </location>
</feature>
<dbReference type="PANTHER" id="PTHR32347:SF27">
    <property type="entry name" value="RND EFFLUX PUMP MEMBRANE FUSION PROTEIN BARREL-SANDWICH DOMAIN-CONTAINING PROTEIN"/>
    <property type="match status" value="1"/>
</dbReference>
<feature type="domain" description="Peptidoglycan binding-like" evidence="4">
    <location>
        <begin position="120"/>
        <end position="172"/>
    </location>
</feature>
<protein>
    <submittedName>
        <fullName evidence="5">Peptidoglycan-binding protein</fullName>
    </submittedName>
</protein>
<proteinExistence type="predicted"/>
<dbReference type="RefSeq" id="WP_203989370.1">
    <property type="nucleotide sequence ID" value="NZ_BOOU01000058.1"/>
</dbReference>
<dbReference type="EMBL" id="BOOU01000058">
    <property type="protein sequence ID" value="GII79404.1"/>
    <property type="molecule type" value="Genomic_DNA"/>
</dbReference>
<comment type="caution">
    <text evidence="5">The sequence shown here is derived from an EMBL/GenBank/DDBJ whole genome shotgun (WGS) entry which is preliminary data.</text>
</comment>
<name>A0A919R490_9ACTN</name>
<keyword evidence="3" id="KW-0732">Signal</keyword>
<dbReference type="InterPro" id="IPR036366">
    <property type="entry name" value="PGBDSf"/>
</dbReference>
<dbReference type="AlphaFoldDB" id="A0A919R490"/>
<dbReference type="Gene3D" id="1.10.101.10">
    <property type="entry name" value="PGBD-like superfamily/PGBD"/>
    <property type="match status" value="1"/>
</dbReference>
<accession>A0A919R490</accession>
<feature type="chain" id="PRO_5036859408" evidence="3">
    <location>
        <begin position="24"/>
        <end position="354"/>
    </location>
</feature>
<evidence type="ECO:0000259" key="4">
    <source>
        <dbReference type="Pfam" id="PF01471"/>
    </source>
</evidence>
<dbReference type="InterPro" id="IPR002477">
    <property type="entry name" value="Peptidoglycan-bd-like"/>
</dbReference>
<evidence type="ECO:0000256" key="3">
    <source>
        <dbReference type="SAM" id="SignalP"/>
    </source>
</evidence>
<gene>
    <name evidence="5" type="ORF">Sru01_43860</name>
</gene>
<dbReference type="Gene3D" id="2.40.420.20">
    <property type="match status" value="1"/>
</dbReference>
<comment type="subcellular location">
    <subcellularLocation>
        <location evidence="1">Cell envelope</location>
    </subcellularLocation>
</comment>
<dbReference type="InterPro" id="IPR050465">
    <property type="entry name" value="UPF0194_transport"/>
</dbReference>
<organism evidence="5 6">
    <name type="scientific">Sphaerisporangium rufum</name>
    <dbReference type="NCBI Taxonomy" id="1381558"/>
    <lineage>
        <taxon>Bacteria</taxon>
        <taxon>Bacillati</taxon>
        <taxon>Actinomycetota</taxon>
        <taxon>Actinomycetes</taxon>
        <taxon>Streptosporangiales</taxon>
        <taxon>Streptosporangiaceae</taxon>
        <taxon>Sphaerisporangium</taxon>
    </lineage>
</organism>
<dbReference type="Proteomes" id="UP000655287">
    <property type="component" value="Unassembled WGS sequence"/>
</dbReference>
<dbReference type="InterPro" id="IPR036365">
    <property type="entry name" value="PGBD-like_sf"/>
</dbReference>
<evidence type="ECO:0000313" key="5">
    <source>
        <dbReference type="EMBL" id="GII79404.1"/>
    </source>
</evidence>
<evidence type="ECO:0000256" key="1">
    <source>
        <dbReference type="ARBA" id="ARBA00004196"/>
    </source>
</evidence>
<reference evidence="5" key="1">
    <citation type="submission" date="2021-01" db="EMBL/GenBank/DDBJ databases">
        <title>Whole genome shotgun sequence of Sphaerisporangium rufum NBRC 109079.</title>
        <authorList>
            <person name="Komaki H."/>
            <person name="Tamura T."/>
        </authorList>
    </citation>
    <scope>NUCLEOTIDE SEQUENCE</scope>
    <source>
        <strain evidence="5">NBRC 109079</strain>
    </source>
</reference>
<dbReference type="Pfam" id="PF01471">
    <property type="entry name" value="PG_binding_1"/>
    <property type="match status" value="1"/>
</dbReference>